<keyword evidence="1" id="KW-0732">Signal</keyword>
<dbReference type="Pfam" id="PF06764">
    <property type="entry name" value="DUF1223"/>
    <property type="match status" value="1"/>
</dbReference>
<dbReference type="PANTHER" id="PTHR36057">
    <property type="match status" value="1"/>
</dbReference>
<dbReference type="PROSITE" id="PS51318">
    <property type="entry name" value="TAT"/>
    <property type="match status" value="1"/>
</dbReference>
<keyword evidence="3" id="KW-1185">Reference proteome</keyword>
<evidence type="ECO:0000256" key="1">
    <source>
        <dbReference type="SAM" id="SignalP"/>
    </source>
</evidence>
<dbReference type="RefSeq" id="WP_189987720.1">
    <property type="nucleotide sequence ID" value="NZ_BMZS01000002.1"/>
</dbReference>
<accession>A0A918XNW9</accession>
<feature type="signal peptide" evidence="1">
    <location>
        <begin position="1"/>
        <end position="25"/>
    </location>
</feature>
<reference evidence="2" key="2">
    <citation type="submission" date="2020-09" db="EMBL/GenBank/DDBJ databases">
        <authorList>
            <person name="Sun Q."/>
            <person name="Kim S."/>
        </authorList>
    </citation>
    <scope>NUCLEOTIDE SEQUENCE</scope>
    <source>
        <strain evidence="2">KCTC 42651</strain>
    </source>
</reference>
<dbReference type="InterPro" id="IPR006311">
    <property type="entry name" value="TAT_signal"/>
</dbReference>
<reference evidence="2" key="1">
    <citation type="journal article" date="2014" name="Int. J. Syst. Evol. Microbiol.">
        <title>Complete genome sequence of Corynebacterium casei LMG S-19264T (=DSM 44701T), isolated from a smear-ripened cheese.</title>
        <authorList>
            <consortium name="US DOE Joint Genome Institute (JGI-PGF)"/>
            <person name="Walter F."/>
            <person name="Albersmeier A."/>
            <person name="Kalinowski J."/>
            <person name="Ruckert C."/>
        </authorList>
    </citation>
    <scope>NUCLEOTIDE SEQUENCE</scope>
    <source>
        <strain evidence="2">KCTC 42651</strain>
    </source>
</reference>
<evidence type="ECO:0008006" key="4">
    <source>
        <dbReference type="Google" id="ProtNLM"/>
    </source>
</evidence>
<proteinExistence type="predicted"/>
<dbReference type="EMBL" id="BMZS01000002">
    <property type="protein sequence ID" value="GHD43110.1"/>
    <property type="molecule type" value="Genomic_DNA"/>
</dbReference>
<name>A0A918XNW9_9PROT</name>
<evidence type="ECO:0000313" key="2">
    <source>
        <dbReference type="EMBL" id="GHD43110.1"/>
    </source>
</evidence>
<dbReference type="InterPro" id="IPR036249">
    <property type="entry name" value="Thioredoxin-like_sf"/>
</dbReference>
<feature type="chain" id="PRO_5037276339" description="DUF1223 domain-containing protein" evidence="1">
    <location>
        <begin position="26"/>
        <end position="247"/>
    </location>
</feature>
<sequence>MVTRRAFTASGLAAGLMAVAGPAAAVGPHRRPVVVELFTSQGCSSCPPADAFLGELAKRDDVVALAFHVDYWDYIGWKDPFGDPAYTRRQRAYAARLRQRTIYTPQMVIDGVSHEVGSRRGAVESAIRERLQLGPAVRPSIPVEFGRRSDGAVTVFVPKAAATGSADLLLAAIDAKHVTEVRRGENSGRVLADYNVVRSVSRIGRWTGGDLSVTVDADTWHRGADALVVLLQAEDHGPIWGVARVPL</sequence>
<dbReference type="InterPro" id="IPR010634">
    <property type="entry name" value="DUF1223"/>
</dbReference>
<protein>
    <recommendedName>
        <fullName evidence="4">DUF1223 domain-containing protein</fullName>
    </recommendedName>
</protein>
<comment type="caution">
    <text evidence="2">The sequence shown here is derived from an EMBL/GenBank/DDBJ whole genome shotgun (WGS) entry which is preliminary data.</text>
</comment>
<evidence type="ECO:0000313" key="3">
    <source>
        <dbReference type="Proteomes" id="UP000630353"/>
    </source>
</evidence>
<dbReference type="AlphaFoldDB" id="A0A918XNW9"/>
<gene>
    <name evidence="2" type="ORF">GCM10017083_08820</name>
</gene>
<dbReference type="Proteomes" id="UP000630353">
    <property type="component" value="Unassembled WGS sequence"/>
</dbReference>
<organism evidence="2 3">
    <name type="scientific">Thalassobaculum fulvum</name>
    <dbReference type="NCBI Taxonomy" id="1633335"/>
    <lineage>
        <taxon>Bacteria</taxon>
        <taxon>Pseudomonadati</taxon>
        <taxon>Pseudomonadota</taxon>
        <taxon>Alphaproteobacteria</taxon>
        <taxon>Rhodospirillales</taxon>
        <taxon>Thalassobaculaceae</taxon>
        <taxon>Thalassobaculum</taxon>
    </lineage>
</organism>
<dbReference type="SUPFAM" id="SSF52833">
    <property type="entry name" value="Thioredoxin-like"/>
    <property type="match status" value="1"/>
</dbReference>
<dbReference type="PANTHER" id="PTHR36057:SF1">
    <property type="entry name" value="LIPOPROTEIN LIPID ATTACHMENT SITE-LIKE PROTEIN, PUTATIVE (DUF1223)-RELATED"/>
    <property type="match status" value="1"/>
</dbReference>